<evidence type="ECO:0000256" key="1">
    <source>
        <dbReference type="SAM" id="MobiDB-lite"/>
    </source>
</evidence>
<dbReference type="Pfam" id="PF13095">
    <property type="entry name" value="FTA2"/>
    <property type="match status" value="1"/>
</dbReference>
<proteinExistence type="predicted"/>
<dbReference type="AlphaFoldDB" id="A0A0C4EFJ2"/>
<keyword evidence="4" id="KW-1185">Reference proteome</keyword>
<dbReference type="OMA" id="WAFEMEC"/>
<feature type="region of interest" description="Disordered" evidence="1">
    <location>
        <begin position="1"/>
        <end position="29"/>
    </location>
</feature>
<dbReference type="VEuPathDB" id="FungiDB:MAPG_11542"/>
<reference evidence="4" key="2">
    <citation type="submission" date="2010-05" db="EMBL/GenBank/DDBJ databases">
        <title>The genome sequence of Magnaporthe poae strain ATCC 64411.</title>
        <authorList>
            <person name="Ma L.-J."/>
            <person name="Dead R."/>
            <person name="Young S."/>
            <person name="Zeng Q."/>
            <person name="Koehrsen M."/>
            <person name="Alvarado L."/>
            <person name="Berlin A."/>
            <person name="Chapman S.B."/>
            <person name="Chen Z."/>
            <person name="Freedman E."/>
            <person name="Gellesch M."/>
            <person name="Goldberg J."/>
            <person name="Griggs A."/>
            <person name="Gujja S."/>
            <person name="Heilman E.R."/>
            <person name="Heiman D."/>
            <person name="Hepburn T."/>
            <person name="Howarth C."/>
            <person name="Jen D."/>
            <person name="Larson L."/>
            <person name="Mehta T."/>
            <person name="Neiman D."/>
            <person name="Pearson M."/>
            <person name="Roberts A."/>
            <person name="Saif S."/>
            <person name="Shea T."/>
            <person name="Shenoy N."/>
            <person name="Sisk P."/>
            <person name="Stolte C."/>
            <person name="Sykes S."/>
            <person name="Walk T."/>
            <person name="White J."/>
            <person name="Yandava C."/>
            <person name="Haas B."/>
            <person name="Nusbaum C."/>
            <person name="Birren B."/>
        </authorList>
    </citation>
    <scope>NUCLEOTIDE SEQUENCE [LARGE SCALE GENOMIC DNA]</scope>
    <source>
        <strain evidence="4">ATCC 64411 / 73-15</strain>
    </source>
</reference>
<reference evidence="2" key="3">
    <citation type="submission" date="2011-03" db="EMBL/GenBank/DDBJ databases">
        <title>Annotation of Magnaporthe poae ATCC 64411.</title>
        <authorList>
            <person name="Ma L.-J."/>
            <person name="Dead R."/>
            <person name="Young S.K."/>
            <person name="Zeng Q."/>
            <person name="Gargeya S."/>
            <person name="Fitzgerald M."/>
            <person name="Haas B."/>
            <person name="Abouelleil A."/>
            <person name="Alvarado L."/>
            <person name="Arachchi H.M."/>
            <person name="Berlin A."/>
            <person name="Brown A."/>
            <person name="Chapman S.B."/>
            <person name="Chen Z."/>
            <person name="Dunbar C."/>
            <person name="Freedman E."/>
            <person name="Gearin G."/>
            <person name="Gellesch M."/>
            <person name="Goldberg J."/>
            <person name="Griggs A."/>
            <person name="Gujja S."/>
            <person name="Heiman D."/>
            <person name="Howarth C."/>
            <person name="Larson L."/>
            <person name="Lui A."/>
            <person name="MacDonald P.J.P."/>
            <person name="Mehta T."/>
            <person name="Montmayeur A."/>
            <person name="Murphy C."/>
            <person name="Neiman D."/>
            <person name="Pearson M."/>
            <person name="Priest M."/>
            <person name="Roberts A."/>
            <person name="Saif S."/>
            <person name="Shea T."/>
            <person name="Shenoy N."/>
            <person name="Sisk P."/>
            <person name="Stolte C."/>
            <person name="Sykes S."/>
            <person name="Yandava C."/>
            <person name="Wortman J."/>
            <person name="Nusbaum C."/>
            <person name="Birren B."/>
        </authorList>
    </citation>
    <scope>NUCLEOTIDE SEQUENCE</scope>
    <source>
        <strain evidence="2">ATCC 64411</strain>
    </source>
</reference>
<dbReference type="SUPFAM" id="SSF56112">
    <property type="entry name" value="Protein kinase-like (PK-like)"/>
    <property type="match status" value="1"/>
</dbReference>
<accession>A0A0C4EFJ2</accession>
<evidence type="ECO:0000313" key="3">
    <source>
        <dbReference type="EnsemblFungi" id="MAPG_11542T0"/>
    </source>
</evidence>
<reference evidence="2" key="1">
    <citation type="submission" date="2010-05" db="EMBL/GenBank/DDBJ databases">
        <title>The Genome Sequence of Magnaporthe poae strain ATCC 64411.</title>
        <authorList>
            <consortium name="The Broad Institute Genome Sequencing Platform"/>
            <consortium name="Broad Institute Genome Sequencing Center for Infectious Disease"/>
            <person name="Ma L.-J."/>
            <person name="Dead R."/>
            <person name="Young S."/>
            <person name="Zeng Q."/>
            <person name="Koehrsen M."/>
            <person name="Alvarado L."/>
            <person name="Berlin A."/>
            <person name="Chapman S.B."/>
            <person name="Chen Z."/>
            <person name="Freedman E."/>
            <person name="Gellesch M."/>
            <person name="Goldberg J."/>
            <person name="Griggs A."/>
            <person name="Gujja S."/>
            <person name="Heilman E.R."/>
            <person name="Heiman D."/>
            <person name="Hepburn T."/>
            <person name="Howarth C."/>
            <person name="Jen D."/>
            <person name="Larson L."/>
            <person name="Mehta T."/>
            <person name="Neiman D."/>
            <person name="Pearson M."/>
            <person name="Roberts A."/>
            <person name="Saif S."/>
            <person name="Shea T."/>
            <person name="Shenoy N."/>
            <person name="Sisk P."/>
            <person name="Stolte C."/>
            <person name="Sykes S."/>
            <person name="Walk T."/>
            <person name="White J."/>
            <person name="Yandava C."/>
            <person name="Haas B."/>
            <person name="Nusbaum C."/>
            <person name="Birren B."/>
        </authorList>
    </citation>
    <scope>NUCLEOTIDE SEQUENCE</scope>
    <source>
        <strain evidence="2">ATCC 64411</strain>
    </source>
</reference>
<gene>
    <name evidence="2" type="ORF">MAPG_11542</name>
</gene>
<dbReference type="EMBL" id="ADBL01002843">
    <property type="status" value="NOT_ANNOTATED_CDS"/>
    <property type="molecule type" value="Genomic_DNA"/>
</dbReference>
<dbReference type="eggNOG" id="ENOG502RN98">
    <property type="taxonomic scope" value="Eukaryota"/>
</dbReference>
<reference evidence="3" key="4">
    <citation type="journal article" date="2015" name="G3 (Bethesda)">
        <title>Genome sequences of three phytopathogenic species of the Magnaporthaceae family of fungi.</title>
        <authorList>
            <person name="Okagaki L.H."/>
            <person name="Nunes C.C."/>
            <person name="Sailsbery J."/>
            <person name="Clay B."/>
            <person name="Brown D."/>
            <person name="John T."/>
            <person name="Oh Y."/>
            <person name="Young N."/>
            <person name="Fitzgerald M."/>
            <person name="Haas B.J."/>
            <person name="Zeng Q."/>
            <person name="Young S."/>
            <person name="Adiconis X."/>
            <person name="Fan L."/>
            <person name="Levin J.Z."/>
            <person name="Mitchell T.K."/>
            <person name="Okubara P.A."/>
            <person name="Farman M.L."/>
            <person name="Kohn L.M."/>
            <person name="Birren B."/>
            <person name="Ma L.-J."/>
            <person name="Dean R.A."/>
        </authorList>
    </citation>
    <scope>NUCLEOTIDE SEQUENCE</scope>
    <source>
        <strain evidence="3">ATCC 64411 / 73-15</strain>
    </source>
</reference>
<dbReference type="EMBL" id="GL876982">
    <property type="protein sequence ID" value="KLU92597.1"/>
    <property type="molecule type" value="Genomic_DNA"/>
</dbReference>
<dbReference type="InterPro" id="IPR011009">
    <property type="entry name" value="Kinase-like_dom_sf"/>
</dbReference>
<dbReference type="STRING" id="644358.A0A0C4EFJ2"/>
<dbReference type="InterPro" id="IPR025213">
    <property type="entry name" value="Sim4_Fta2"/>
</dbReference>
<protein>
    <recommendedName>
        <fullName evidence="5">Protein kinase domain-containing protein</fullName>
    </recommendedName>
</protein>
<sequence length="299" mass="34339">MANTTETTGGPGDAPPIDEDFLQGPPPMARRDFRHARLRQFPGSSSKINWLEYLGQGIQGVVYKATIDDGDPVAVKIFWRTHRPDPAKQPSHLRGPEYFEWPFKDECRAVALMEKIKWAMRRVETDPERTILVKEGPQTVEDAINNLYAFSDAGRHGTARQDGTLTPPPPFPALPECYGWMRVKRDTLSELGPPVWEQVNEDVDWHWAIVYEFVPPTPQDLGVGQAHLDFFYALGFALDPYKPDNWHGGRLVDYNDICPPFTRGWSRHSVCRCEAEEWFWTRECGLYRIDRGVQTRRLV</sequence>
<reference evidence="3" key="5">
    <citation type="submission" date="2015-06" db="UniProtKB">
        <authorList>
            <consortium name="EnsemblFungi"/>
        </authorList>
    </citation>
    <scope>IDENTIFICATION</scope>
    <source>
        <strain evidence="3">ATCC 64411</strain>
    </source>
</reference>
<dbReference type="OrthoDB" id="4633509at2759"/>
<evidence type="ECO:0008006" key="5">
    <source>
        <dbReference type="Google" id="ProtNLM"/>
    </source>
</evidence>
<name>A0A0C4EFJ2_MAGP6</name>
<dbReference type="Proteomes" id="UP000011715">
    <property type="component" value="Unassembled WGS sequence"/>
</dbReference>
<evidence type="ECO:0000313" key="2">
    <source>
        <dbReference type="EMBL" id="KLU92597.1"/>
    </source>
</evidence>
<dbReference type="EnsemblFungi" id="MAPG_11542T0">
    <property type="protein sequence ID" value="MAPG_11542T0"/>
    <property type="gene ID" value="MAPG_11542"/>
</dbReference>
<organism evidence="3 4">
    <name type="scientific">Magnaporthiopsis poae (strain ATCC 64411 / 73-15)</name>
    <name type="common">Kentucky bluegrass fungus</name>
    <name type="synonym">Magnaporthe poae</name>
    <dbReference type="NCBI Taxonomy" id="644358"/>
    <lineage>
        <taxon>Eukaryota</taxon>
        <taxon>Fungi</taxon>
        <taxon>Dikarya</taxon>
        <taxon>Ascomycota</taxon>
        <taxon>Pezizomycotina</taxon>
        <taxon>Sordariomycetes</taxon>
        <taxon>Sordariomycetidae</taxon>
        <taxon>Magnaporthales</taxon>
        <taxon>Magnaporthaceae</taxon>
        <taxon>Magnaporthiopsis</taxon>
    </lineage>
</organism>
<evidence type="ECO:0000313" key="4">
    <source>
        <dbReference type="Proteomes" id="UP000011715"/>
    </source>
</evidence>